<dbReference type="PANTHER" id="PTHR46401">
    <property type="entry name" value="GLYCOSYLTRANSFERASE WBBK-RELATED"/>
    <property type="match status" value="1"/>
</dbReference>
<dbReference type="PANTHER" id="PTHR46401:SF2">
    <property type="entry name" value="GLYCOSYLTRANSFERASE WBBK-RELATED"/>
    <property type="match status" value="1"/>
</dbReference>
<evidence type="ECO:0000256" key="2">
    <source>
        <dbReference type="ARBA" id="ARBA00022679"/>
    </source>
</evidence>
<feature type="domain" description="Glycosyltransferase subfamily 4-like N-terminal" evidence="4">
    <location>
        <begin position="26"/>
        <end position="174"/>
    </location>
</feature>
<evidence type="ECO:0000259" key="4">
    <source>
        <dbReference type="Pfam" id="PF13579"/>
    </source>
</evidence>
<keyword evidence="1" id="KW-0328">Glycosyltransferase</keyword>
<sequence>MSPDAPAGGPLSIAMVGTRGVPARYGGFETAVEEVGRRLADAGHRVRVYCRSGNSDLSSYLGMELVTLPALRQRSLETLSHTGASVGHLLGRRTDVAFVFNAANAPYLPLLRAARIPVATHVDGLEWQRAKWGGAGRRYYRAAETAAVRWSDALIADAVGIADYYRAEFGVPTTLLTYGAPVLTAPGHDALADVGLEPGAYHLVVARFEPENHVDLWVEGYVRSGARHPLVVVGSAPYADEYTARVHAAAQGDPRVRFLGGVWDQNLLDQLYANSLTYLHGHSVGGTNPSLLRAIGAGAATVAYDVSFNREVAGDDGVYVRDAADVARALEEAEAHEGATRARGARLRERARGYDWDEVAAGYEALARALAEHRVPGPQRRASRRSVPAAPVRQPEAVR</sequence>
<dbReference type="Pfam" id="PF13579">
    <property type="entry name" value="Glyco_trans_4_4"/>
    <property type="match status" value="1"/>
</dbReference>
<evidence type="ECO:0000313" key="6">
    <source>
        <dbReference type="Proteomes" id="UP000000849"/>
    </source>
</evidence>
<feature type="region of interest" description="Disordered" evidence="3">
    <location>
        <begin position="373"/>
        <end position="399"/>
    </location>
</feature>
<name>D5UK54_CELFN</name>
<evidence type="ECO:0000256" key="3">
    <source>
        <dbReference type="SAM" id="MobiDB-lite"/>
    </source>
</evidence>
<dbReference type="Pfam" id="PF13692">
    <property type="entry name" value="Glyco_trans_1_4"/>
    <property type="match status" value="1"/>
</dbReference>
<reference evidence="5 6" key="1">
    <citation type="journal article" date="2010" name="Stand. Genomic Sci.">
        <title>Complete genome sequence of Cellulomonas flavigena type strain (134).</title>
        <authorList>
            <person name="Abt B."/>
            <person name="Foster B."/>
            <person name="Lapidus A."/>
            <person name="Clum A."/>
            <person name="Sun H."/>
            <person name="Pukall R."/>
            <person name="Lucas S."/>
            <person name="Glavina Del Rio T."/>
            <person name="Nolan M."/>
            <person name="Tice H."/>
            <person name="Cheng J.F."/>
            <person name="Pitluck S."/>
            <person name="Liolios K."/>
            <person name="Ivanova N."/>
            <person name="Mavromatis K."/>
            <person name="Ovchinnikova G."/>
            <person name="Pati A."/>
            <person name="Goodwin L."/>
            <person name="Chen A."/>
            <person name="Palaniappan K."/>
            <person name="Land M."/>
            <person name="Hauser L."/>
            <person name="Chang Y.J."/>
            <person name="Jeffries C.D."/>
            <person name="Rohde M."/>
            <person name="Goker M."/>
            <person name="Woyke T."/>
            <person name="Bristow J."/>
            <person name="Eisen J.A."/>
            <person name="Markowitz V."/>
            <person name="Hugenholtz P."/>
            <person name="Kyrpides N.C."/>
            <person name="Klenk H.P."/>
        </authorList>
    </citation>
    <scope>NUCLEOTIDE SEQUENCE [LARGE SCALE GENOMIC DNA]</scope>
    <source>
        <strain evidence="6">ATCC 482 / DSM 20109 / BCRC 11376 / JCM 18109 / NBRC 3775 / NCIMB 8073 / NRS 134</strain>
    </source>
</reference>
<protein>
    <recommendedName>
        <fullName evidence="4">Glycosyltransferase subfamily 4-like N-terminal domain-containing protein</fullName>
    </recommendedName>
</protein>
<dbReference type="SUPFAM" id="SSF53756">
    <property type="entry name" value="UDP-Glycosyltransferase/glycogen phosphorylase"/>
    <property type="match status" value="1"/>
</dbReference>
<dbReference type="CAZy" id="GT4">
    <property type="family name" value="Glycosyltransferase Family 4"/>
</dbReference>
<dbReference type="InterPro" id="IPR028098">
    <property type="entry name" value="Glyco_trans_4-like_N"/>
</dbReference>
<dbReference type="STRING" id="446466.Cfla_0887"/>
<dbReference type="AlphaFoldDB" id="D5UK54"/>
<keyword evidence="2" id="KW-0808">Transferase</keyword>
<dbReference type="HOGENOM" id="CLU_009583_3_0_11"/>
<gene>
    <name evidence="5" type="ordered locus">Cfla_0887</name>
</gene>
<proteinExistence type="predicted"/>
<keyword evidence="6" id="KW-1185">Reference proteome</keyword>
<evidence type="ECO:0000313" key="5">
    <source>
        <dbReference type="EMBL" id="ADG73796.1"/>
    </source>
</evidence>
<organism evidence="5 6">
    <name type="scientific">Cellulomonas flavigena (strain ATCC 482 / DSM 20109 / BCRC 11376 / JCM 18109 / NBRC 3775 / NCIMB 8073 / NRS 134)</name>
    <dbReference type="NCBI Taxonomy" id="446466"/>
    <lineage>
        <taxon>Bacteria</taxon>
        <taxon>Bacillati</taxon>
        <taxon>Actinomycetota</taxon>
        <taxon>Actinomycetes</taxon>
        <taxon>Micrococcales</taxon>
        <taxon>Cellulomonadaceae</taxon>
        <taxon>Cellulomonas</taxon>
    </lineage>
</organism>
<evidence type="ECO:0000256" key="1">
    <source>
        <dbReference type="ARBA" id="ARBA00022676"/>
    </source>
</evidence>
<dbReference type="eggNOG" id="COG0438">
    <property type="taxonomic scope" value="Bacteria"/>
</dbReference>
<dbReference type="GO" id="GO:0009103">
    <property type="term" value="P:lipopolysaccharide biosynthetic process"/>
    <property type="evidence" value="ECO:0007669"/>
    <property type="project" value="TreeGrafter"/>
</dbReference>
<dbReference type="Proteomes" id="UP000000849">
    <property type="component" value="Chromosome"/>
</dbReference>
<dbReference type="KEGG" id="cfl:Cfla_0887"/>
<dbReference type="GO" id="GO:0016757">
    <property type="term" value="F:glycosyltransferase activity"/>
    <property type="evidence" value="ECO:0007669"/>
    <property type="project" value="UniProtKB-KW"/>
</dbReference>
<dbReference type="Gene3D" id="3.40.50.2000">
    <property type="entry name" value="Glycogen Phosphorylase B"/>
    <property type="match status" value="2"/>
</dbReference>
<dbReference type="EMBL" id="CP001964">
    <property type="protein sequence ID" value="ADG73796.1"/>
    <property type="molecule type" value="Genomic_DNA"/>
</dbReference>
<accession>D5UK54</accession>